<feature type="compositionally biased region" description="Polar residues" evidence="1">
    <location>
        <begin position="63"/>
        <end position="74"/>
    </location>
</feature>
<proteinExistence type="predicted"/>
<dbReference type="OrthoDB" id="2596481at2759"/>
<feature type="compositionally biased region" description="Basic and acidic residues" evidence="1">
    <location>
        <begin position="489"/>
        <end position="498"/>
    </location>
</feature>
<feature type="region of interest" description="Disordered" evidence="1">
    <location>
        <begin position="271"/>
        <end position="364"/>
    </location>
</feature>
<sequence>MSSSASLISYFESLSLATSLSALGSGEVHAQAPTPGRAPSASPIPYKSTPVAQLRPFGMMAVSHSNPDMTERTASSSSSCLPGPSSSSAATAAGFTQTQEASQLGTERKKSQSAKRRERKKKLIAGEKERAEVGEQARAQVQTQSSASVLRAISTNVPSSSRTTQPLLKTTATTTRTNSTISTTTKAEPYTPKPRKSVYGSTSHLNDMYITPRSRLHPRISSSLATSKPLTMSYDDIDPNAGNRANAENLGGTASMHAEIENGVEVEIEVERRRRKTRRGGKRARQRRANGRQSAGDADQIDMGLLASDAESDNDTTSPTSSARTSRSGTPVRVRVQVRRGGDADDRGLITGDDGFEDGDEDGYEDEVDELSALESEIGTPQSAKSMGNKSVMSVEDAVSSIDSFLSDPRNFMTIKANKLRLWQSLCIELGLVHLAGDELPDLPTVVCVPTPPRARERERGTNGDHDFENEMGIEWRIESDQEQEQDQADAHDKDHHTQRPYMPKKSPLPQTLTQARKLLKEQAHVNLVDYLEARKYCPPAYVGAYQGLLYPSMSAMKKYTRNGGKFALRDLVRAEWLEPLMKDFGIKKGRA</sequence>
<feature type="compositionally biased region" description="Polar residues" evidence="1">
    <location>
        <begin position="139"/>
        <end position="161"/>
    </location>
</feature>
<name>A0A1B9GUM1_9TREE</name>
<feature type="compositionally biased region" description="Low complexity" evidence="1">
    <location>
        <begin position="162"/>
        <end position="187"/>
    </location>
</feature>
<organism evidence="2 3">
    <name type="scientific">Kwoniella heveanensis BCC8398</name>
    <dbReference type="NCBI Taxonomy" id="1296120"/>
    <lineage>
        <taxon>Eukaryota</taxon>
        <taxon>Fungi</taxon>
        <taxon>Dikarya</taxon>
        <taxon>Basidiomycota</taxon>
        <taxon>Agaricomycotina</taxon>
        <taxon>Tremellomycetes</taxon>
        <taxon>Tremellales</taxon>
        <taxon>Cryptococcaceae</taxon>
        <taxon>Kwoniella</taxon>
    </lineage>
</organism>
<accession>A0A1B9GUM1</accession>
<keyword evidence="3" id="KW-1185">Reference proteome</keyword>
<dbReference type="AlphaFoldDB" id="A0A1B9GUM1"/>
<gene>
    <name evidence="2" type="ORF">I316_03735</name>
</gene>
<feature type="compositionally biased region" description="Basic residues" evidence="1">
    <location>
        <begin position="111"/>
        <end position="123"/>
    </location>
</feature>
<evidence type="ECO:0000256" key="1">
    <source>
        <dbReference type="SAM" id="MobiDB-lite"/>
    </source>
</evidence>
<feature type="region of interest" description="Disordered" evidence="1">
    <location>
        <begin position="480"/>
        <end position="509"/>
    </location>
</feature>
<feature type="compositionally biased region" description="Basic residues" evidence="1">
    <location>
        <begin position="273"/>
        <end position="290"/>
    </location>
</feature>
<feature type="compositionally biased region" description="Low complexity" evidence="1">
    <location>
        <begin position="316"/>
        <end position="335"/>
    </location>
</feature>
<feature type="compositionally biased region" description="Acidic residues" evidence="1">
    <location>
        <begin position="354"/>
        <end position="364"/>
    </location>
</feature>
<evidence type="ECO:0000313" key="2">
    <source>
        <dbReference type="EMBL" id="OCF34692.1"/>
    </source>
</evidence>
<dbReference type="STRING" id="1296120.A0A1B9GUM1"/>
<feature type="compositionally biased region" description="Polar residues" evidence="1">
    <location>
        <begin position="94"/>
        <end position="105"/>
    </location>
</feature>
<feature type="compositionally biased region" description="Basic and acidic residues" evidence="1">
    <location>
        <begin position="124"/>
        <end position="135"/>
    </location>
</feature>
<feature type="region of interest" description="Disordered" evidence="1">
    <location>
        <begin position="27"/>
        <end position="49"/>
    </location>
</feature>
<feature type="region of interest" description="Disordered" evidence="1">
    <location>
        <begin position="231"/>
        <end position="253"/>
    </location>
</feature>
<feature type="compositionally biased region" description="Low complexity" evidence="1">
    <location>
        <begin position="75"/>
        <end position="93"/>
    </location>
</feature>
<reference evidence="3" key="2">
    <citation type="submission" date="2013-12" db="EMBL/GenBank/DDBJ databases">
        <title>Evolution of pathogenesis and genome organization in the Tremellales.</title>
        <authorList>
            <person name="Cuomo C."/>
            <person name="Litvintseva A."/>
            <person name="Heitman J."/>
            <person name="Chen Y."/>
            <person name="Sun S."/>
            <person name="Springer D."/>
            <person name="Dromer F."/>
            <person name="Young S."/>
            <person name="Zeng Q."/>
            <person name="Chapman S."/>
            <person name="Gujja S."/>
            <person name="Saif S."/>
            <person name="Birren B."/>
        </authorList>
    </citation>
    <scope>NUCLEOTIDE SEQUENCE [LARGE SCALE GENOMIC DNA]</scope>
    <source>
        <strain evidence="3">BCC8398</strain>
    </source>
</reference>
<reference evidence="2 3" key="1">
    <citation type="submission" date="2013-07" db="EMBL/GenBank/DDBJ databases">
        <title>The Genome Sequence of Cryptococcus heveanensis BCC8398.</title>
        <authorList>
            <consortium name="The Broad Institute Genome Sequencing Platform"/>
            <person name="Cuomo C."/>
            <person name="Litvintseva A."/>
            <person name="Chen Y."/>
            <person name="Heitman J."/>
            <person name="Sun S."/>
            <person name="Springer D."/>
            <person name="Dromer F."/>
            <person name="Young S.K."/>
            <person name="Zeng Q."/>
            <person name="Gargeya S."/>
            <person name="Fitzgerald M."/>
            <person name="Abouelleil A."/>
            <person name="Alvarado L."/>
            <person name="Berlin A.M."/>
            <person name="Chapman S.B."/>
            <person name="Dewar J."/>
            <person name="Goldberg J."/>
            <person name="Griggs A."/>
            <person name="Gujja S."/>
            <person name="Hansen M."/>
            <person name="Howarth C."/>
            <person name="Imamovic A."/>
            <person name="Larimer J."/>
            <person name="McCowan C."/>
            <person name="Murphy C."/>
            <person name="Pearson M."/>
            <person name="Priest M."/>
            <person name="Roberts A."/>
            <person name="Saif S."/>
            <person name="Shea T."/>
            <person name="Sykes S."/>
            <person name="Wortman J."/>
            <person name="Nusbaum C."/>
            <person name="Birren B."/>
        </authorList>
    </citation>
    <scope>NUCLEOTIDE SEQUENCE [LARGE SCALE GENOMIC DNA]</scope>
    <source>
        <strain evidence="2 3">BCC8398</strain>
    </source>
</reference>
<feature type="region of interest" description="Disordered" evidence="1">
    <location>
        <begin position="62"/>
        <end position="202"/>
    </location>
</feature>
<protein>
    <submittedName>
        <fullName evidence="2">Uncharacterized protein</fullName>
    </submittedName>
</protein>
<evidence type="ECO:0000313" key="3">
    <source>
        <dbReference type="Proteomes" id="UP000092666"/>
    </source>
</evidence>
<dbReference type="Proteomes" id="UP000092666">
    <property type="component" value="Unassembled WGS sequence"/>
</dbReference>
<dbReference type="EMBL" id="KV700124">
    <property type="protein sequence ID" value="OCF34692.1"/>
    <property type="molecule type" value="Genomic_DNA"/>
</dbReference>